<gene>
    <name evidence="2" type="ORF">K3152_09335</name>
</gene>
<evidence type="ECO:0000313" key="2">
    <source>
        <dbReference type="EMBL" id="MBX7458447.1"/>
    </source>
</evidence>
<keyword evidence="3" id="KW-1185">Reference proteome</keyword>
<dbReference type="Proteomes" id="UP000783253">
    <property type="component" value="Unassembled WGS sequence"/>
</dbReference>
<dbReference type="RefSeq" id="WP_221573860.1">
    <property type="nucleotide sequence ID" value="NZ_JAIGNK010000003.1"/>
</dbReference>
<protein>
    <submittedName>
        <fullName evidence="2">Uncharacterized protein</fullName>
    </submittedName>
</protein>
<accession>A0ABS7IY10</accession>
<reference evidence="2 3" key="1">
    <citation type="submission" date="2021-08" db="EMBL/GenBank/DDBJ databases">
        <title>Comparative Genomics Analysis of the Genus Qipengyuania Reveals Extensive Genetic Diversity and Metabolic Versatility, Including the Description of Fifteen Novel Species.</title>
        <authorList>
            <person name="Liu Y."/>
        </authorList>
    </citation>
    <scope>NUCLEOTIDE SEQUENCE [LARGE SCALE GENOMIC DNA]</scope>
    <source>
        <strain evidence="2 3">1NDH17</strain>
    </source>
</reference>
<dbReference type="EMBL" id="JAIGNK010000003">
    <property type="protein sequence ID" value="MBX7458447.1"/>
    <property type="molecule type" value="Genomic_DNA"/>
</dbReference>
<organism evidence="2 3">
    <name type="scientific">Qipengyuania polymorpha</name>
    <dbReference type="NCBI Taxonomy" id="2867234"/>
    <lineage>
        <taxon>Bacteria</taxon>
        <taxon>Pseudomonadati</taxon>
        <taxon>Pseudomonadota</taxon>
        <taxon>Alphaproteobacteria</taxon>
        <taxon>Sphingomonadales</taxon>
        <taxon>Erythrobacteraceae</taxon>
        <taxon>Qipengyuania</taxon>
    </lineage>
</organism>
<feature type="chain" id="PRO_5045285812" evidence="1">
    <location>
        <begin position="20"/>
        <end position="135"/>
    </location>
</feature>
<evidence type="ECO:0000256" key="1">
    <source>
        <dbReference type="SAM" id="SignalP"/>
    </source>
</evidence>
<name>A0ABS7IY10_9SPHN</name>
<comment type="caution">
    <text evidence="2">The sequence shown here is derived from an EMBL/GenBank/DDBJ whole genome shotgun (WGS) entry which is preliminary data.</text>
</comment>
<evidence type="ECO:0000313" key="3">
    <source>
        <dbReference type="Proteomes" id="UP000783253"/>
    </source>
</evidence>
<feature type="signal peptide" evidence="1">
    <location>
        <begin position="1"/>
        <end position="19"/>
    </location>
</feature>
<sequence>MKALLAPLALIAIAPAALAQEGPPAAPQPAEEAEALPQLTAEQEASFRCAMTFALVSGWQKGGDERGAAWEDMEANGGKEFFVRTMASLMDDHGLTRPQVMRLIANGMEDMQERMLEDVELRMPACLLMKQASGL</sequence>
<proteinExistence type="predicted"/>
<keyword evidence="1" id="KW-0732">Signal</keyword>